<sequence>MCRGPRWWEYCSPLSSVQPLPHSAEPSSQQQCSCHAIWCCRCRGRAPSHSGTRSSVLSSQVMKQRCWCAFLKVPEAGDQFYSCSSYVQEERVLRCMHSVPSSPLCADASPVLNAASLAFSRALTSAFNQGFWFGLQVTVLVVVVTSSTHLEMKPRTEEVYSCRSTSPSYASVNTCQYVHCKQSWSRGCIPGPHTQ</sequence>
<gene>
    <name evidence="1" type="ORF">XENOCAPTIV_028762</name>
</gene>
<evidence type="ECO:0000313" key="1">
    <source>
        <dbReference type="EMBL" id="MEQ2203338.1"/>
    </source>
</evidence>
<reference evidence="1 2" key="1">
    <citation type="submission" date="2021-06" db="EMBL/GenBank/DDBJ databases">
        <authorList>
            <person name="Palmer J.M."/>
        </authorList>
    </citation>
    <scope>NUCLEOTIDE SEQUENCE [LARGE SCALE GENOMIC DNA]</scope>
    <source>
        <strain evidence="1 2">XC_2019</strain>
        <tissue evidence="1">Muscle</tissue>
    </source>
</reference>
<proteinExistence type="predicted"/>
<protein>
    <submittedName>
        <fullName evidence="1">Uncharacterized protein</fullName>
    </submittedName>
</protein>
<accession>A0ABV0R6V1</accession>
<comment type="caution">
    <text evidence="1">The sequence shown here is derived from an EMBL/GenBank/DDBJ whole genome shotgun (WGS) entry which is preliminary data.</text>
</comment>
<dbReference type="Proteomes" id="UP001434883">
    <property type="component" value="Unassembled WGS sequence"/>
</dbReference>
<evidence type="ECO:0000313" key="2">
    <source>
        <dbReference type="Proteomes" id="UP001434883"/>
    </source>
</evidence>
<keyword evidence="2" id="KW-1185">Reference proteome</keyword>
<name>A0ABV0R6V1_9TELE</name>
<organism evidence="1 2">
    <name type="scientific">Xenoophorus captivus</name>
    <dbReference type="NCBI Taxonomy" id="1517983"/>
    <lineage>
        <taxon>Eukaryota</taxon>
        <taxon>Metazoa</taxon>
        <taxon>Chordata</taxon>
        <taxon>Craniata</taxon>
        <taxon>Vertebrata</taxon>
        <taxon>Euteleostomi</taxon>
        <taxon>Actinopterygii</taxon>
        <taxon>Neopterygii</taxon>
        <taxon>Teleostei</taxon>
        <taxon>Neoteleostei</taxon>
        <taxon>Acanthomorphata</taxon>
        <taxon>Ovalentaria</taxon>
        <taxon>Atherinomorphae</taxon>
        <taxon>Cyprinodontiformes</taxon>
        <taxon>Goodeidae</taxon>
        <taxon>Xenoophorus</taxon>
    </lineage>
</organism>
<dbReference type="EMBL" id="JAHRIN010034408">
    <property type="protein sequence ID" value="MEQ2203338.1"/>
    <property type="molecule type" value="Genomic_DNA"/>
</dbReference>